<dbReference type="InterPro" id="IPR008936">
    <property type="entry name" value="Rho_GTPase_activation_prot"/>
</dbReference>
<protein>
    <recommendedName>
        <fullName evidence="4">Rho-GAP domain-containing protein</fullName>
    </recommendedName>
</protein>
<feature type="region of interest" description="Disordered" evidence="3">
    <location>
        <begin position="1"/>
        <end position="510"/>
    </location>
</feature>
<feature type="compositionally biased region" description="Polar residues" evidence="3">
    <location>
        <begin position="121"/>
        <end position="130"/>
    </location>
</feature>
<feature type="compositionally biased region" description="Basic and acidic residues" evidence="3">
    <location>
        <begin position="17"/>
        <end position="27"/>
    </location>
</feature>
<feature type="compositionally biased region" description="Polar residues" evidence="3">
    <location>
        <begin position="254"/>
        <end position="267"/>
    </location>
</feature>
<dbReference type="PANTHER" id="PTHR23176:SF128">
    <property type="entry name" value="RHO GTPASE-ACTIVATING PROTEIN RGD1"/>
    <property type="match status" value="1"/>
</dbReference>
<feature type="compositionally biased region" description="Low complexity" evidence="3">
    <location>
        <begin position="69"/>
        <end position="80"/>
    </location>
</feature>
<dbReference type="SUPFAM" id="SSF57889">
    <property type="entry name" value="Cysteine-rich domain"/>
    <property type="match status" value="1"/>
</dbReference>
<feature type="compositionally biased region" description="Low complexity" evidence="3">
    <location>
        <begin position="295"/>
        <end position="330"/>
    </location>
</feature>
<dbReference type="FunFam" id="1.10.555.10:FF:000043">
    <property type="entry name" value="Rho GTPase activator Rga"/>
    <property type="match status" value="1"/>
</dbReference>
<feature type="compositionally biased region" description="Basic and acidic residues" evidence="3">
    <location>
        <begin position="34"/>
        <end position="45"/>
    </location>
</feature>
<dbReference type="InterPro" id="IPR050729">
    <property type="entry name" value="Rho-GAP"/>
</dbReference>
<feature type="compositionally biased region" description="Basic and acidic residues" evidence="3">
    <location>
        <begin position="175"/>
        <end position="188"/>
    </location>
</feature>
<feature type="compositionally biased region" description="Low complexity" evidence="3">
    <location>
        <begin position="475"/>
        <end position="487"/>
    </location>
</feature>
<proteinExistence type="predicted"/>
<feature type="compositionally biased region" description="Low complexity" evidence="3">
    <location>
        <begin position="942"/>
        <end position="956"/>
    </location>
</feature>
<dbReference type="Pfam" id="PF00620">
    <property type="entry name" value="RhoGAP"/>
    <property type="match status" value="1"/>
</dbReference>
<dbReference type="GO" id="GO:0005737">
    <property type="term" value="C:cytoplasm"/>
    <property type="evidence" value="ECO:0007669"/>
    <property type="project" value="TreeGrafter"/>
</dbReference>
<reference evidence="5" key="2">
    <citation type="submission" date="2021-10" db="EMBL/GenBank/DDBJ databases">
        <title>Phylogenomics reveals ancestral predisposition of the termite-cultivated fungus Termitomyces towards a domesticated lifestyle.</title>
        <authorList>
            <person name="Auxier B."/>
            <person name="Grum-Grzhimaylo A."/>
            <person name="Cardenas M.E."/>
            <person name="Lodge J.D."/>
            <person name="Laessoe T."/>
            <person name="Pedersen O."/>
            <person name="Smith M.E."/>
            <person name="Kuyper T.W."/>
            <person name="Franco-Molano E.A."/>
            <person name="Baroni T.J."/>
            <person name="Aanen D.K."/>
        </authorList>
    </citation>
    <scope>NUCLEOTIDE SEQUENCE</scope>
    <source>
        <strain evidence="5">D49</strain>
    </source>
</reference>
<evidence type="ECO:0000256" key="2">
    <source>
        <dbReference type="SAM" id="Coils"/>
    </source>
</evidence>
<feature type="coiled-coil region" evidence="2">
    <location>
        <begin position="792"/>
        <end position="826"/>
    </location>
</feature>
<keyword evidence="1" id="KW-0343">GTPase activation</keyword>
<evidence type="ECO:0000313" key="5">
    <source>
        <dbReference type="EMBL" id="KAG5650670.1"/>
    </source>
</evidence>
<dbReference type="GO" id="GO:0007165">
    <property type="term" value="P:signal transduction"/>
    <property type="evidence" value="ECO:0007669"/>
    <property type="project" value="InterPro"/>
</dbReference>
<evidence type="ECO:0000259" key="4">
    <source>
        <dbReference type="PROSITE" id="PS50238"/>
    </source>
</evidence>
<dbReference type="OrthoDB" id="79452at2759"/>
<organism evidence="5 6">
    <name type="scientific">Sphagnurus paluster</name>
    <dbReference type="NCBI Taxonomy" id="117069"/>
    <lineage>
        <taxon>Eukaryota</taxon>
        <taxon>Fungi</taxon>
        <taxon>Dikarya</taxon>
        <taxon>Basidiomycota</taxon>
        <taxon>Agaricomycotina</taxon>
        <taxon>Agaricomycetes</taxon>
        <taxon>Agaricomycetidae</taxon>
        <taxon>Agaricales</taxon>
        <taxon>Tricholomatineae</taxon>
        <taxon>Lyophyllaceae</taxon>
        <taxon>Sphagnurus</taxon>
    </lineage>
</organism>
<dbReference type="Gene3D" id="1.10.555.10">
    <property type="entry name" value="Rho GTPase activation protein"/>
    <property type="match status" value="1"/>
</dbReference>
<dbReference type="EMBL" id="JABCKI010000389">
    <property type="protein sequence ID" value="KAG5650670.1"/>
    <property type="molecule type" value="Genomic_DNA"/>
</dbReference>
<dbReference type="GO" id="GO:0005096">
    <property type="term" value="F:GTPase activator activity"/>
    <property type="evidence" value="ECO:0007669"/>
    <property type="project" value="UniProtKB-KW"/>
</dbReference>
<feature type="region of interest" description="Disordered" evidence="3">
    <location>
        <begin position="913"/>
        <end position="960"/>
    </location>
</feature>
<reference evidence="5" key="1">
    <citation type="submission" date="2021-02" db="EMBL/GenBank/DDBJ databases">
        <authorList>
            <person name="Nieuwenhuis M."/>
            <person name="Van De Peppel L.J.J."/>
        </authorList>
    </citation>
    <scope>NUCLEOTIDE SEQUENCE</scope>
    <source>
        <strain evidence="5">D49</strain>
    </source>
</reference>
<feature type="domain" description="Rho-GAP" evidence="4">
    <location>
        <begin position="1044"/>
        <end position="1239"/>
    </location>
</feature>
<dbReference type="SUPFAM" id="SSF48350">
    <property type="entry name" value="GTPase activation domain, GAP"/>
    <property type="match status" value="1"/>
</dbReference>
<dbReference type="Proteomes" id="UP000717328">
    <property type="component" value="Unassembled WGS sequence"/>
</dbReference>
<comment type="caution">
    <text evidence="5">The sequence shown here is derived from an EMBL/GenBank/DDBJ whole genome shotgun (WGS) entry which is preliminary data.</text>
</comment>
<keyword evidence="2" id="KW-0175">Coiled coil</keyword>
<feature type="coiled-coil region" evidence="2">
    <location>
        <begin position="850"/>
        <end position="884"/>
    </location>
</feature>
<feature type="region of interest" description="Disordered" evidence="3">
    <location>
        <begin position="599"/>
        <end position="639"/>
    </location>
</feature>
<feature type="compositionally biased region" description="Polar residues" evidence="3">
    <location>
        <begin position="337"/>
        <end position="351"/>
    </location>
</feature>
<dbReference type="AlphaFoldDB" id="A0A9P7KJE6"/>
<dbReference type="PANTHER" id="PTHR23176">
    <property type="entry name" value="RHO/RAC/CDC GTPASE-ACTIVATING PROTEIN"/>
    <property type="match status" value="1"/>
</dbReference>
<keyword evidence="6" id="KW-1185">Reference proteome</keyword>
<feature type="compositionally biased region" description="Basic and acidic residues" evidence="3">
    <location>
        <begin position="388"/>
        <end position="406"/>
    </location>
</feature>
<dbReference type="PROSITE" id="PS50238">
    <property type="entry name" value="RHOGAP"/>
    <property type="match status" value="1"/>
</dbReference>
<dbReference type="SMART" id="SM00324">
    <property type="entry name" value="RhoGAP"/>
    <property type="match status" value="1"/>
</dbReference>
<sequence length="1251" mass="137849">MNCHNERMARIRNHVQKKAEREREKRAGGSGSTKSREREAKKFHAENNGAPLQATESRPSSSKPNGLQSSTGSRPSSSRGLDVTAPLQSPSKPIEPYVSDAFASSPMALSSSIPSRPPLSTYSSTQSFTVTVAPPVEPDHPPPPYPTRLDNSVGYDRPNPLKQCTLPIPNASPDTARDERRRSYDDGVRPLNVLFGKGGDLIQHPPDIPAPNPPEGLARPTSRRDKRRSINPALSLSDFNVLSVPQGPQPTPSPRSVSFPGQLSYERTPTPPTPGGRESPHAALSPLREQFQPISPTSPRPNSHSSSRLSNSSHHSIPYSEEQEPSSPSRSVDHTQDQTIVVTAPRSTVTVGSVPPHKARGPKAGPGPPIVNPNAGGPQSGDARLSVGHKELETLRHQRSFDDRRRSGSRPSSGASITHRSRSVSPAYRADVPHSVESETDDTDPEGDVHRISRPPAPPPKEAKDLSLPKESSGLPDPDSSRASLDSSSEDLSDTSPVERTSHSTFIAPALPPIRLSMSSADFSQLFDSVGGFPSRKSLDRLAKIAEGGASPTPPPTATDFEETVTPTLQGNFSSASRNEILGSEDATIRHTMEQNLDQEASAVPAGPQSTKPLKTNGVFRRPSASSISDSSHLTGHPVIPKRKESLDILNDPALARITLTEPGSNVPSILKHDTMELVTLRLQQVVSDARDRGVMQLKMDRGFVEALLSNLEAQKAEYQQLKSKFDGVKRTSRQYIEGLTVAQTEYDRELKARRDAEAEVTRLRVLLSGQVAKLTALSGDNRKEQLRQQLSKELHDNLSGLEQDLSNLKVERDMALAEVEELEATKSATSELPPANLGRSLTKRLDTIKTQYKRELVPLTKQRESLQREIAELKAVRDVFLEETTVLNARNEELAQLSAAYARRMESVHEISTNSYHESGRGSFEQQRGPHYHPPQPIPIPTSLSLSSSTSGSSTLHDDSTADFRHLKVHRQEVDHTPSKGKFMKWGSKSKEVAQPPVTIERKARLEHNFQQLSILRLTRCDHCGDKMWGSQLRCTAPSMFGRDLVEQVHADARGEDRQVPVIVEKCIEAVEALALDYEGIYRKTGGTGQSKAITQLFERGDYMSFDLRDSDRFNDICSVTSVLKNYFRALPTPLLTYDLHEDFMSAVQLKDQTLRHNTLLDLVNKLPDEHYYTLRLLMLHLNHIRDRSEVNKMNARNLGVVFGPTLMRSRDPGAEFHDMAGKALSVEWLVDNAPAIFNEQGNELTGYIQ</sequence>
<feature type="coiled-coil region" evidence="2">
    <location>
        <begin position="705"/>
        <end position="760"/>
    </location>
</feature>
<dbReference type="InterPro" id="IPR000198">
    <property type="entry name" value="RhoGAP_dom"/>
</dbReference>
<gene>
    <name evidence="5" type="ORF">H0H81_011404</name>
</gene>
<evidence type="ECO:0000256" key="1">
    <source>
        <dbReference type="ARBA" id="ARBA00022468"/>
    </source>
</evidence>
<dbReference type="InterPro" id="IPR046349">
    <property type="entry name" value="C1-like_sf"/>
</dbReference>
<accession>A0A9P7KJE6</accession>
<evidence type="ECO:0000313" key="6">
    <source>
        <dbReference type="Proteomes" id="UP000717328"/>
    </source>
</evidence>
<feature type="compositionally biased region" description="Low complexity" evidence="3">
    <location>
        <begin position="103"/>
        <end position="120"/>
    </location>
</feature>
<feature type="compositionally biased region" description="Polar residues" evidence="3">
    <location>
        <begin position="54"/>
        <end position="68"/>
    </location>
</feature>
<name>A0A9P7KJE6_9AGAR</name>
<evidence type="ECO:0000256" key="3">
    <source>
        <dbReference type="SAM" id="MobiDB-lite"/>
    </source>
</evidence>